<dbReference type="PRINTS" id="PR00502">
    <property type="entry name" value="NUDIXFAMILY"/>
</dbReference>
<dbReference type="EMBL" id="MGKI01000004">
    <property type="protein sequence ID" value="OGN23148.1"/>
    <property type="molecule type" value="Genomic_DNA"/>
</dbReference>
<feature type="domain" description="Nudix hydrolase" evidence="5">
    <location>
        <begin position="12"/>
        <end position="134"/>
    </location>
</feature>
<dbReference type="Proteomes" id="UP000178227">
    <property type="component" value="Unassembled WGS sequence"/>
</dbReference>
<comment type="cofactor">
    <cofactor evidence="1">
        <name>Mg(2+)</name>
        <dbReference type="ChEBI" id="CHEBI:18420"/>
    </cofactor>
</comment>
<dbReference type="PANTHER" id="PTHR43222:SF2">
    <property type="entry name" value="NUDIX HYDROLASE 23, CHLOROPLASTIC"/>
    <property type="match status" value="1"/>
</dbReference>
<dbReference type="PANTHER" id="PTHR43222">
    <property type="entry name" value="NUDIX HYDROLASE 23"/>
    <property type="match status" value="1"/>
</dbReference>
<keyword evidence="3" id="KW-0460">Magnesium</keyword>
<dbReference type="STRING" id="1802694.A2918_03880"/>
<dbReference type="InterPro" id="IPR015797">
    <property type="entry name" value="NUDIX_hydrolase-like_dom_sf"/>
</dbReference>
<dbReference type="SUPFAM" id="SSF55811">
    <property type="entry name" value="Nudix"/>
    <property type="match status" value="1"/>
</dbReference>
<organism evidence="6 7">
    <name type="scientific">Candidatus Yanofskybacteria bacterium RIFCSPLOWO2_01_FULL_42_49</name>
    <dbReference type="NCBI Taxonomy" id="1802694"/>
    <lineage>
        <taxon>Bacteria</taxon>
        <taxon>Candidatus Yanofskyibacteriota</taxon>
    </lineage>
</organism>
<reference evidence="6 7" key="1">
    <citation type="journal article" date="2016" name="Nat. Commun.">
        <title>Thousands of microbial genomes shed light on interconnected biogeochemical processes in an aquifer system.</title>
        <authorList>
            <person name="Anantharaman K."/>
            <person name="Brown C.T."/>
            <person name="Hug L.A."/>
            <person name="Sharon I."/>
            <person name="Castelle C.J."/>
            <person name="Probst A.J."/>
            <person name="Thomas B.C."/>
            <person name="Singh A."/>
            <person name="Wilkins M.J."/>
            <person name="Karaoz U."/>
            <person name="Brodie E.L."/>
            <person name="Williams K.H."/>
            <person name="Hubbard S.S."/>
            <person name="Banfield J.F."/>
        </authorList>
    </citation>
    <scope>NUCLEOTIDE SEQUENCE [LARGE SCALE GENOMIC DNA]</scope>
</reference>
<keyword evidence="2 4" id="KW-0378">Hydrolase</keyword>
<evidence type="ECO:0000256" key="3">
    <source>
        <dbReference type="ARBA" id="ARBA00022842"/>
    </source>
</evidence>
<evidence type="ECO:0000313" key="6">
    <source>
        <dbReference type="EMBL" id="OGN23148.1"/>
    </source>
</evidence>
<dbReference type="InterPro" id="IPR000086">
    <property type="entry name" value="NUDIX_hydrolase_dom"/>
</dbReference>
<evidence type="ECO:0000256" key="2">
    <source>
        <dbReference type="ARBA" id="ARBA00022801"/>
    </source>
</evidence>
<dbReference type="Pfam" id="PF00293">
    <property type="entry name" value="NUDIX"/>
    <property type="match status" value="1"/>
</dbReference>
<evidence type="ECO:0000256" key="1">
    <source>
        <dbReference type="ARBA" id="ARBA00001946"/>
    </source>
</evidence>
<comment type="similarity">
    <text evidence="4">Belongs to the Nudix hydrolase family.</text>
</comment>
<dbReference type="InterPro" id="IPR020476">
    <property type="entry name" value="Nudix_hydrolase"/>
</dbReference>
<evidence type="ECO:0000259" key="5">
    <source>
        <dbReference type="PROSITE" id="PS51462"/>
    </source>
</evidence>
<gene>
    <name evidence="6" type="ORF">A2918_03880</name>
</gene>
<dbReference type="InterPro" id="IPR020084">
    <property type="entry name" value="NUDIX_hydrolase_CS"/>
</dbReference>
<dbReference type="PROSITE" id="PS00893">
    <property type="entry name" value="NUDIX_BOX"/>
    <property type="match status" value="1"/>
</dbReference>
<accession>A0A1F8GEJ3</accession>
<dbReference type="AlphaFoldDB" id="A0A1F8GEJ3"/>
<evidence type="ECO:0000313" key="7">
    <source>
        <dbReference type="Proteomes" id="UP000178227"/>
    </source>
</evidence>
<proteinExistence type="inferred from homology"/>
<dbReference type="GO" id="GO:0016787">
    <property type="term" value="F:hydrolase activity"/>
    <property type="evidence" value="ECO:0007669"/>
    <property type="project" value="UniProtKB-KW"/>
</dbReference>
<dbReference type="PROSITE" id="PS51462">
    <property type="entry name" value="NUDIX"/>
    <property type="match status" value="1"/>
</dbReference>
<comment type="caution">
    <text evidence="6">The sequence shown here is derived from an EMBL/GenBank/DDBJ whole genome shotgun (WGS) entry which is preliminary data.</text>
</comment>
<dbReference type="Gene3D" id="3.90.79.10">
    <property type="entry name" value="Nucleoside Triphosphate Pyrophosphohydrolase"/>
    <property type="match status" value="1"/>
</dbReference>
<evidence type="ECO:0000256" key="4">
    <source>
        <dbReference type="RuleBase" id="RU003476"/>
    </source>
</evidence>
<protein>
    <recommendedName>
        <fullName evidence="5">Nudix hydrolase domain-containing protein</fullName>
    </recommendedName>
</protein>
<sequence length="134" mass="15520">MTEHPKIKNEKNETLKAGCVVMNDRNEVLLVTDKEKEIWTFPKGHAEPGETLEQVALREVKEETGYKVEIVKRLSDVTYTHGQTGELIRVAMFEAKPVGDPDKVKEETYSEWFPVQKVREIIYKNLVFIVDELE</sequence>
<name>A0A1F8GEJ3_9BACT</name>